<organism evidence="3">
    <name type="scientific">Salvia splendens</name>
    <name type="common">Scarlet sage</name>
    <dbReference type="NCBI Taxonomy" id="180675"/>
    <lineage>
        <taxon>Eukaryota</taxon>
        <taxon>Viridiplantae</taxon>
        <taxon>Streptophyta</taxon>
        <taxon>Embryophyta</taxon>
        <taxon>Tracheophyta</taxon>
        <taxon>Spermatophyta</taxon>
        <taxon>Magnoliopsida</taxon>
        <taxon>eudicotyledons</taxon>
        <taxon>Gunneridae</taxon>
        <taxon>Pentapetalae</taxon>
        <taxon>asterids</taxon>
        <taxon>lamiids</taxon>
        <taxon>Lamiales</taxon>
        <taxon>Lamiaceae</taxon>
        <taxon>Nepetoideae</taxon>
        <taxon>Mentheae</taxon>
        <taxon>Salviinae</taxon>
        <taxon>Salvia</taxon>
        <taxon>Salvia subgen. Calosphace</taxon>
        <taxon>core Calosphace</taxon>
    </lineage>
</organism>
<gene>
    <name evidence="3" type="ORF">SASPL_133136</name>
</gene>
<evidence type="ECO:0000256" key="2">
    <source>
        <dbReference type="ARBA" id="ARBA00022553"/>
    </source>
</evidence>
<dbReference type="Gene3D" id="3.40.120.10">
    <property type="entry name" value="Alpha-D-Glucose-1,6-Bisphosphate, subunit A, domain 3"/>
    <property type="match status" value="1"/>
</dbReference>
<dbReference type="InterPro" id="IPR050060">
    <property type="entry name" value="Phosphoglucosamine_mutase"/>
</dbReference>
<reference evidence="3" key="2">
    <citation type="submission" date="2020-08" db="EMBL/GenBank/DDBJ databases">
        <title>Plant Genome Project.</title>
        <authorList>
            <person name="Zhang R.-G."/>
        </authorList>
    </citation>
    <scope>NUCLEOTIDE SEQUENCE</scope>
    <source>
        <strain evidence="3">Huo1</strain>
        <tissue evidence="3">Leaf</tissue>
    </source>
</reference>
<evidence type="ECO:0008006" key="5">
    <source>
        <dbReference type="Google" id="ProtNLM"/>
    </source>
</evidence>
<keyword evidence="4" id="KW-1185">Reference proteome</keyword>
<evidence type="ECO:0000313" key="3">
    <source>
        <dbReference type="EMBL" id="KAG6405546.1"/>
    </source>
</evidence>
<dbReference type="Proteomes" id="UP000298416">
    <property type="component" value="Unassembled WGS sequence"/>
</dbReference>
<dbReference type="SUPFAM" id="SSF53738">
    <property type="entry name" value="Phosphoglucomutase, first 3 domains"/>
    <property type="match status" value="1"/>
</dbReference>
<evidence type="ECO:0000313" key="4">
    <source>
        <dbReference type="Proteomes" id="UP000298416"/>
    </source>
</evidence>
<dbReference type="GO" id="GO:0004615">
    <property type="term" value="F:phosphomannomutase activity"/>
    <property type="evidence" value="ECO:0007669"/>
    <property type="project" value="TreeGrafter"/>
</dbReference>
<comment type="cofactor">
    <cofactor evidence="1">
        <name>Mg(2+)</name>
        <dbReference type="ChEBI" id="CHEBI:18420"/>
    </cofactor>
</comment>
<dbReference type="PANTHER" id="PTHR42946">
    <property type="entry name" value="PHOSPHOHEXOSE MUTASE"/>
    <property type="match status" value="1"/>
</dbReference>
<reference evidence="3" key="1">
    <citation type="submission" date="2018-01" db="EMBL/GenBank/DDBJ databases">
        <authorList>
            <person name="Mao J.F."/>
        </authorList>
    </citation>
    <scope>NUCLEOTIDE SEQUENCE</scope>
    <source>
        <strain evidence="3">Huo1</strain>
        <tissue evidence="3">Leaf</tissue>
    </source>
</reference>
<name>A0A8X8X257_SALSN</name>
<dbReference type="AlphaFoldDB" id="A0A8X8X257"/>
<sequence length="99" mass="11024">MTASHLPYTRNGLKFFTKRGGLTSSEVEEICEKAGGKYANRQAKVSTALKVRPKTVDLMSAYSNHLEISSSKESIILPIMIPLFKDFRFSQCLSPSLKP</sequence>
<accession>A0A8X8X257</accession>
<proteinExistence type="predicted"/>
<keyword evidence="2" id="KW-0597">Phosphoprotein</keyword>
<dbReference type="GO" id="GO:0005975">
    <property type="term" value="P:carbohydrate metabolic process"/>
    <property type="evidence" value="ECO:0007669"/>
    <property type="project" value="InterPro"/>
</dbReference>
<comment type="caution">
    <text evidence="3">The sequence shown here is derived from an EMBL/GenBank/DDBJ whole genome shotgun (WGS) entry which is preliminary data.</text>
</comment>
<dbReference type="EMBL" id="PNBA02000012">
    <property type="protein sequence ID" value="KAG6405546.1"/>
    <property type="molecule type" value="Genomic_DNA"/>
</dbReference>
<dbReference type="InterPro" id="IPR016055">
    <property type="entry name" value="A-D-PHexomutase_a/b/a-I/II/III"/>
</dbReference>
<protein>
    <recommendedName>
        <fullName evidence="5">Phosphomannomutase</fullName>
    </recommendedName>
</protein>
<evidence type="ECO:0000256" key="1">
    <source>
        <dbReference type="ARBA" id="ARBA00001946"/>
    </source>
</evidence>
<dbReference type="PANTHER" id="PTHR42946:SF2">
    <property type="entry name" value="PHOSPHOGLUCOMUTASE (ALPHA-D-GLUCOSE-1,6-BISPHOSPHATE-DEPENDENT)"/>
    <property type="match status" value="1"/>
</dbReference>
<dbReference type="GO" id="GO:0009570">
    <property type="term" value="C:chloroplast stroma"/>
    <property type="evidence" value="ECO:0007669"/>
    <property type="project" value="TreeGrafter"/>
</dbReference>